<dbReference type="FunFam" id="2.170.130.10:FF:000008">
    <property type="entry name" value="SusC/RagA family TonB-linked outer membrane protein"/>
    <property type="match status" value="1"/>
</dbReference>
<dbReference type="SUPFAM" id="SSF49464">
    <property type="entry name" value="Carboxypeptidase regulatory domain-like"/>
    <property type="match status" value="1"/>
</dbReference>
<keyword evidence="7 8" id="KW-0998">Cell outer membrane</keyword>
<feature type="domain" description="TonB-dependent receptor-like beta-barrel" evidence="12">
    <location>
        <begin position="466"/>
        <end position="980"/>
    </location>
</feature>
<dbReference type="InterPro" id="IPR036942">
    <property type="entry name" value="Beta-barrel_TonB_sf"/>
</dbReference>
<dbReference type="NCBIfam" id="TIGR04057">
    <property type="entry name" value="SusC_RagA_signa"/>
    <property type="match status" value="1"/>
</dbReference>
<keyword evidence="3 8" id="KW-1134">Transmembrane beta strand</keyword>
<dbReference type="Pfam" id="PF13715">
    <property type="entry name" value="CarbopepD_reg_2"/>
    <property type="match status" value="1"/>
</dbReference>
<evidence type="ECO:0000256" key="8">
    <source>
        <dbReference type="PROSITE-ProRule" id="PRU01360"/>
    </source>
</evidence>
<protein>
    <submittedName>
        <fullName evidence="14">TonB-linked SusC/RagA family outer membrane protein</fullName>
    </submittedName>
</protein>
<evidence type="ECO:0000256" key="5">
    <source>
        <dbReference type="ARBA" id="ARBA00023077"/>
    </source>
</evidence>
<feature type="chain" id="PRO_5016338596" evidence="11">
    <location>
        <begin position="40"/>
        <end position="1041"/>
    </location>
</feature>
<evidence type="ECO:0000256" key="6">
    <source>
        <dbReference type="ARBA" id="ARBA00023136"/>
    </source>
</evidence>
<feature type="region of interest" description="Disordered" evidence="10">
    <location>
        <begin position="72"/>
        <end position="99"/>
    </location>
</feature>
<dbReference type="InterPro" id="IPR012910">
    <property type="entry name" value="Plug_dom"/>
</dbReference>
<dbReference type="Pfam" id="PF00593">
    <property type="entry name" value="TonB_dep_Rec_b-barrel"/>
    <property type="match status" value="1"/>
</dbReference>
<evidence type="ECO:0000256" key="10">
    <source>
        <dbReference type="SAM" id="MobiDB-lite"/>
    </source>
</evidence>
<comment type="caution">
    <text evidence="14">The sequence shown here is derived from an EMBL/GenBank/DDBJ whole genome shotgun (WGS) entry which is preliminary data.</text>
</comment>
<comment type="subcellular location">
    <subcellularLocation>
        <location evidence="1 8">Cell outer membrane</location>
        <topology evidence="1 8">Multi-pass membrane protein</topology>
    </subcellularLocation>
</comment>
<keyword evidence="2 8" id="KW-0813">Transport</keyword>
<keyword evidence="6 8" id="KW-0472">Membrane</keyword>
<dbReference type="AlphaFoldDB" id="A0A327XB74"/>
<dbReference type="InterPro" id="IPR000531">
    <property type="entry name" value="Beta-barrel_TonB"/>
</dbReference>
<name>A0A327XB74_LARAB</name>
<dbReference type="InterPro" id="IPR039426">
    <property type="entry name" value="TonB-dep_rcpt-like"/>
</dbReference>
<evidence type="ECO:0000256" key="1">
    <source>
        <dbReference type="ARBA" id="ARBA00004571"/>
    </source>
</evidence>
<dbReference type="SUPFAM" id="SSF56935">
    <property type="entry name" value="Porins"/>
    <property type="match status" value="1"/>
</dbReference>
<dbReference type="PROSITE" id="PS52016">
    <property type="entry name" value="TONB_DEPENDENT_REC_3"/>
    <property type="match status" value="1"/>
</dbReference>
<dbReference type="InterPro" id="IPR023997">
    <property type="entry name" value="TonB-dep_OMP_SusC/RagA_CS"/>
</dbReference>
<evidence type="ECO:0000259" key="13">
    <source>
        <dbReference type="Pfam" id="PF07715"/>
    </source>
</evidence>
<dbReference type="NCBIfam" id="TIGR04056">
    <property type="entry name" value="OMP_RagA_SusC"/>
    <property type="match status" value="1"/>
</dbReference>
<dbReference type="Gene3D" id="2.60.40.1120">
    <property type="entry name" value="Carboxypeptidase-like, regulatory domain"/>
    <property type="match status" value="1"/>
</dbReference>
<gene>
    <name evidence="14" type="ORF">LX87_01245</name>
</gene>
<evidence type="ECO:0000256" key="11">
    <source>
        <dbReference type="SAM" id="SignalP"/>
    </source>
</evidence>
<dbReference type="Gene3D" id="2.170.130.10">
    <property type="entry name" value="TonB-dependent receptor, plug domain"/>
    <property type="match status" value="1"/>
</dbReference>
<sequence>MKGRTTSLHSPWMNRRIIFNQLSTYSLAGLLIGGLPAQAATDPYAGNATAGFKNPSGRAATNSVVQERTISGQTLSSEDNTPLPGVNVAVKGTTRGTTSDAEGKFRIAVPDNNAVLVFSSVGFTTQEITVGAQSMIDVKMAVDQRTLNEVVVVGYGTQKKSQLTGAISSVGSKEIAELPVTNARQALQGRAAGVDVVQSSSKPGAGPVVRIRGRRSINANNDPLYVVDGIPLAGGIDDINPYDIASMEVLKDASATAIYGSRGSNGVVLITTKRGKTGKTVVSYDGYYGFSDRLGQIDVFNGPEFAEYKRESRRAVGEYPAGIDATADSKLFETVELDGIANNRTTDYQSYLLRQGNIQSHQVGVQGGNEKTQFSISGNYFRDVGIVKNQDFTRYTFRINLDHQISSRIKVGISTLGVYSIRNGENFNPLGGSYAENPLGKPFDENGKLIFLPTTDGQRTNPIAEIVPGAQVDLTKRMRIFNSIYGEWNILEGLKYRANFGPDLTNRRVGRFVGSQTNSRRLADPTAFSFNEYQFNWTLENILTYNKTLNKIHNLNITALHSVQKDDYETNEISVTGVPAESQQFYNLGQASLINNVGSNVRRWVLNSYMARINYDYNDKYLLTLTARYDGSSRFGENTKYGFFPSAAIGWNVSNEPFLKSVTWIDNLKLRASYGTIGSTAIDPYQTQAQLARTTYAFGNTGAFGYRPFTINNPDLKWETTTSANIGLDFSVFRGRLSGSLEYYRADTRDLLLFDQLPLTSGFDRVLRNVGKTRNEGIELTVSSVNVDAPGGFRWTTDLQFTRNRESILELFNGKVDDIGNARFIGQPLTAYYDYKKIGIWQTSEAEEAKRYQSTPGQIKIQDTNQDGKIDGLDRVILGSQVPKFSLGLTNRFEYKGFDLSFFVFARIGYMFRSIFHQDFLTLAGRYNSLDVDYWTPNNPTNEFPQPNKNQEFPPFRSTLLYFDGSFVKIRNINFGYNVPSKLTEKLRISSLRVFASIQQPFIFSEYRSKYKGIDSETDGDVNADQSPAVRQTTFGINLKF</sequence>
<dbReference type="Gene3D" id="2.40.170.20">
    <property type="entry name" value="TonB-dependent receptor, beta-barrel domain"/>
    <property type="match status" value="1"/>
</dbReference>
<evidence type="ECO:0000256" key="2">
    <source>
        <dbReference type="ARBA" id="ARBA00022448"/>
    </source>
</evidence>
<keyword evidence="15" id="KW-1185">Reference proteome</keyword>
<keyword evidence="4 8" id="KW-0812">Transmembrane</keyword>
<dbReference type="InterPro" id="IPR023996">
    <property type="entry name" value="TonB-dep_OMP_SusC/RagA"/>
</dbReference>
<dbReference type="InterPro" id="IPR037066">
    <property type="entry name" value="Plug_dom_sf"/>
</dbReference>
<evidence type="ECO:0000313" key="14">
    <source>
        <dbReference type="EMBL" id="RAK03123.1"/>
    </source>
</evidence>
<evidence type="ECO:0000256" key="3">
    <source>
        <dbReference type="ARBA" id="ARBA00022452"/>
    </source>
</evidence>
<dbReference type="GO" id="GO:0009279">
    <property type="term" value="C:cell outer membrane"/>
    <property type="evidence" value="ECO:0007669"/>
    <property type="project" value="UniProtKB-SubCell"/>
</dbReference>
<feature type="domain" description="TonB-dependent receptor plug" evidence="13">
    <location>
        <begin position="160"/>
        <end position="267"/>
    </location>
</feature>
<dbReference type="InterPro" id="IPR008969">
    <property type="entry name" value="CarboxyPept-like_regulatory"/>
</dbReference>
<evidence type="ECO:0000313" key="15">
    <source>
        <dbReference type="Proteomes" id="UP000248790"/>
    </source>
</evidence>
<feature type="signal peptide" evidence="11">
    <location>
        <begin position="1"/>
        <end position="39"/>
    </location>
</feature>
<dbReference type="Proteomes" id="UP000248790">
    <property type="component" value="Unassembled WGS sequence"/>
</dbReference>
<keyword evidence="11" id="KW-0732">Signal</keyword>
<dbReference type="EMBL" id="QLMC01000001">
    <property type="protein sequence ID" value="RAK03123.1"/>
    <property type="molecule type" value="Genomic_DNA"/>
</dbReference>
<comment type="similarity">
    <text evidence="8 9">Belongs to the TonB-dependent receptor family.</text>
</comment>
<evidence type="ECO:0000256" key="4">
    <source>
        <dbReference type="ARBA" id="ARBA00022692"/>
    </source>
</evidence>
<organism evidence="14 15">
    <name type="scientific">Larkinella arboricola</name>
    <dbReference type="NCBI Taxonomy" id="643671"/>
    <lineage>
        <taxon>Bacteria</taxon>
        <taxon>Pseudomonadati</taxon>
        <taxon>Bacteroidota</taxon>
        <taxon>Cytophagia</taxon>
        <taxon>Cytophagales</taxon>
        <taxon>Spirosomataceae</taxon>
        <taxon>Larkinella</taxon>
    </lineage>
</organism>
<evidence type="ECO:0000256" key="7">
    <source>
        <dbReference type="ARBA" id="ARBA00023237"/>
    </source>
</evidence>
<evidence type="ECO:0000259" key="12">
    <source>
        <dbReference type="Pfam" id="PF00593"/>
    </source>
</evidence>
<reference evidence="14 15" key="1">
    <citation type="submission" date="2018-06" db="EMBL/GenBank/DDBJ databases">
        <title>Genomic Encyclopedia of Archaeal and Bacterial Type Strains, Phase II (KMG-II): from individual species to whole genera.</title>
        <authorList>
            <person name="Goeker M."/>
        </authorList>
    </citation>
    <scope>NUCLEOTIDE SEQUENCE [LARGE SCALE GENOMIC DNA]</scope>
    <source>
        <strain evidence="14 15">DSM 21851</strain>
    </source>
</reference>
<dbReference type="Pfam" id="PF07715">
    <property type="entry name" value="Plug"/>
    <property type="match status" value="1"/>
</dbReference>
<keyword evidence="5 9" id="KW-0798">TonB box</keyword>
<accession>A0A327XB74</accession>
<evidence type="ECO:0000256" key="9">
    <source>
        <dbReference type="RuleBase" id="RU003357"/>
    </source>
</evidence>
<proteinExistence type="inferred from homology"/>